<evidence type="ECO:0000256" key="1">
    <source>
        <dbReference type="SAM" id="MobiDB-lite"/>
    </source>
</evidence>
<dbReference type="EMBL" id="ML732182">
    <property type="protein sequence ID" value="KAB8076360.1"/>
    <property type="molecule type" value="Genomic_DNA"/>
</dbReference>
<evidence type="ECO:0000313" key="4">
    <source>
        <dbReference type="Proteomes" id="UP000326565"/>
    </source>
</evidence>
<dbReference type="Pfam" id="PF10419">
    <property type="entry name" value="TFIIIC_sub6"/>
    <property type="match status" value="1"/>
</dbReference>
<proteinExistence type="predicted"/>
<dbReference type="AlphaFoldDB" id="A0A5N5XAU2"/>
<dbReference type="Proteomes" id="UP000326565">
    <property type="component" value="Unassembled WGS sequence"/>
</dbReference>
<evidence type="ECO:0000313" key="3">
    <source>
        <dbReference type="EMBL" id="KAB8076360.1"/>
    </source>
</evidence>
<sequence>MQPHLEPMLVLDPAMLIDSALQDEDSDYEYEYDEKETEAFYLNLDLTTSHGPIRGSRRRHDPTTVSSSAATTPTPSSALVPPLRSDDYEPALNSTEVDNNPTERVQILGLHTLNPIIAYQNQIFSCSWSDQIGTELFFARPDLESQPRPEPGSEPAASQIIPLKRGRDFDLIAANNVKIIGRRANLISSAGPAQYYPYSDAALDGGTGASRRAATQTNQTLFLDRLKGIKQERGETDTVRTVFSLKRAQNLDDRLRGWARTEEQLTEIQKLNDAALQGNSDAIAELENLYNQLGTQENASFEDSCQQR</sequence>
<feature type="region of interest" description="Disordered" evidence="1">
    <location>
        <begin position="51"/>
        <end position="97"/>
    </location>
</feature>
<reference evidence="3 4" key="1">
    <citation type="submission" date="2019-04" db="EMBL/GenBank/DDBJ databases">
        <title>Friends and foes A comparative genomics study of 23 Aspergillus species from section Flavi.</title>
        <authorList>
            <consortium name="DOE Joint Genome Institute"/>
            <person name="Kjaerbolling I."/>
            <person name="Vesth T."/>
            <person name="Frisvad J.C."/>
            <person name="Nybo J.L."/>
            <person name="Theobald S."/>
            <person name="Kildgaard S."/>
            <person name="Isbrandt T."/>
            <person name="Kuo A."/>
            <person name="Sato A."/>
            <person name="Lyhne E.K."/>
            <person name="Kogle M.E."/>
            <person name="Wiebenga A."/>
            <person name="Kun R.S."/>
            <person name="Lubbers R.J."/>
            <person name="Makela M.R."/>
            <person name="Barry K."/>
            <person name="Chovatia M."/>
            <person name="Clum A."/>
            <person name="Daum C."/>
            <person name="Haridas S."/>
            <person name="He G."/>
            <person name="LaButti K."/>
            <person name="Lipzen A."/>
            <person name="Mondo S."/>
            <person name="Riley R."/>
            <person name="Salamov A."/>
            <person name="Simmons B.A."/>
            <person name="Magnuson J.K."/>
            <person name="Henrissat B."/>
            <person name="Mortensen U.H."/>
            <person name="Larsen T.O."/>
            <person name="Devries R.P."/>
            <person name="Grigoriev I.V."/>
            <person name="Machida M."/>
            <person name="Baker S.E."/>
            <person name="Andersen M.R."/>
        </authorList>
    </citation>
    <scope>NUCLEOTIDE SEQUENCE [LARGE SCALE GENOMIC DNA]</scope>
    <source>
        <strain evidence="3 4">CBS 151.66</strain>
    </source>
</reference>
<dbReference type="OrthoDB" id="1877767at2759"/>
<gene>
    <name evidence="3" type="ORF">BDV29DRAFT_91147</name>
</gene>
<feature type="domain" description="Transcription factor TFIIIC triple barrel" evidence="2">
    <location>
        <begin position="36"/>
        <end position="186"/>
    </location>
</feature>
<accession>A0A5N5XAU2</accession>
<dbReference type="InterPro" id="IPR019481">
    <property type="entry name" value="TFIIIC_triple_barrel"/>
</dbReference>
<evidence type="ECO:0000259" key="2">
    <source>
        <dbReference type="Pfam" id="PF10419"/>
    </source>
</evidence>
<name>A0A5N5XAU2_9EURO</name>
<protein>
    <recommendedName>
        <fullName evidence="2">Transcription factor TFIIIC triple barrel domain-containing protein</fullName>
    </recommendedName>
</protein>
<feature type="compositionally biased region" description="Low complexity" evidence="1">
    <location>
        <begin position="63"/>
        <end position="83"/>
    </location>
</feature>
<dbReference type="Gene3D" id="2.60.40.4370">
    <property type="match status" value="1"/>
</dbReference>
<organism evidence="3 4">
    <name type="scientific">Aspergillus leporis</name>
    <dbReference type="NCBI Taxonomy" id="41062"/>
    <lineage>
        <taxon>Eukaryota</taxon>
        <taxon>Fungi</taxon>
        <taxon>Dikarya</taxon>
        <taxon>Ascomycota</taxon>
        <taxon>Pezizomycotina</taxon>
        <taxon>Eurotiomycetes</taxon>
        <taxon>Eurotiomycetidae</taxon>
        <taxon>Eurotiales</taxon>
        <taxon>Aspergillaceae</taxon>
        <taxon>Aspergillus</taxon>
        <taxon>Aspergillus subgen. Circumdati</taxon>
    </lineage>
</organism>
<keyword evidence="4" id="KW-1185">Reference proteome</keyword>